<protein>
    <submittedName>
        <fullName evidence="1">Uncharacterized protein</fullName>
    </submittedName>
</protein>
<reference evidence="2" key="1">
    <citation type="submission" date="2018-06" db="EMBL/GenBank/DDBJ databases">
        <authorList>
            <person name="Martinez Ocampo F."/>
            <person name="Quiroz Castaneda R.E."/>
            <person name="Rojas Lopez X."/>
        </authorList>
    </citation>
    <scope>NUCLEOTIDE SEQUENCE [LARGE SCALE GENOMIC DNA]</scope>
    <source>
        <strain evidence="2">INIFAP02</strain>
    </source>
</reference>
<dbReference type="Proteomes" id="UP000249762">
    <property type="component" value="Unassembled WGS sequence"/>
</dbReference>
<name>A0A328PPR6_9MOLU</name>
<evidence type="ECO:0000313" key="2">
    <source>
        <dbReference type="Proteomes" id="UP000249762"/>
    </source>
</evidence>
<dbReference type="AlphaFoldDB" id="A0A328PPR6"/>
<accession>A0A328PPR6</accession>
<dbReference type="RefSeq" id="WP_112665587.1">
    <property type="nucleotide sequence ID" value="NZ_QKVO01000009.1"/>
</dbReference>
<keyword evidence="2" id="KW-1185">Reference proteome</keyword>
<organism evidence="1 2">
    <name type="scientific">Mycoplasma wenyonii</name>
    <dbReference type="NCBI Taxonomy" id="65123"/>
    <lineage>
        <taxon>Bacteria</taxon>
        <taxon>Bacillati</taxon>
        <taxon>Mycoplasmatota</taxon>
        <taxon>Mollicutes</taxon>
        <taxon>Mycoplasmataceae</taxon>
        <taxon>Mycoplasma</taxon>
    </lineage>
</organism>
<dbReference type="EMBL" id="QKVO01000009">
    <property type="protein sequence ID" value="RAO94958.1"/>
    <property type="molecule type" value="Genomic_DNA"/>
</dbReference>
<sequence length="177" mass="19906">MSWVLRGFALFAFSSGMSFSPQGAKHAVDWVKNLKLFTPPPVVVAGESMQQIMEEGNYEGCAELGRNIGRGSLWFICSKRENANRPSFFNYNRTRPSGTKAMQVISVTTTPKKEIKYATGKTEDFTFLSPWMYKLKGKSLSQMSDCSFTVDSQGSSPKSYTLKCHNETIQSKIHFEK</sequence>
<proteinExistence type="predicted"/>
<gene>
    <name evidence="1" type="ORF">DNK47_02330</name>
</gene>
<dbReference type="OrthoDB" id="403124at2"/>
<comment type="caution">
    <text evidence="1">The sequence shown here is derived from an EMBL/GenBank/DDBJ whole genome shotgun (WGS) entry which is preliminary data.</text>
</comment>
<evidence type="ECO:0000313" key="1">
    <source>
        <dbReference type="EMBL" id="RAO94958.1"/>
    </source>
</evidence>